<dbReference type="SUPFAM" id="SSF46689">
    <property type="entry name" value="Homeodomain-like"/>
    <property type="match status" value="1"/>
</dbReference>
<protein>
    <recommendedName>
        <fullName evidence="2">HTH psq-type domain-containing protein</fullName>
    </recommendedName>
</protein>
<sequence length="71" mass="7785">MMSSKWGAALSAGEMKAKRSRKSLSFENKLEIVKCHKGGEGGNYIVRTLQLPQFTVSTIIKQVASVKKAVM</sequence>
<dbReference type="Gene3D" id="1.10.10.10">
    <property type="entry name" value="Winged helix-like DNA-binding domain superfamily/Winged helix DNA-binding domain"/>
    <property type="match status" value="1"/>
</dbReference>
<dbReference type="GO" id="GO:0005634">
    <property type="term" value="C:nucleus"/>
    <property type="evidence" value="ECO:0007669"/>
    <property type="project" value="UniProtKB-SubCell"/>
</dbReference>
<evidence type="ECO:0000256" key="1">
    <source>
        <dbReference type="ARBA" id="ARBA00004123"/>
    </source>
</evidence>
<proteinExistence type="predicted"/>
<feature type="domain" description="HTH psq-type" evidence="2">
    <location>
        <begin position="18"/>
        <end position="62"/>
    </location>
</feature>
<dbReference type="Proteomes" id="UP000324222">
    <property type="component" value="Unassembled WGS sequence"/>
</dbReference>
<name>A0A5B7EFV1_PORTR</name>
<dbReference type="AlphaFoldDB" id="A0A5B7EFV1"/>
<evidence type="ECO:0000313" key="3">
    <source>
        <dbReference type="EMBL" id="MPC33191.1"/>
    </source>
</evidence>
<dbReference type="InterPro" id="IPR036388">
    <property type="entry name" value="WH-like_DNA-bd_sf"/>
</dbReference>
<dbReference type="EMBL" id="VSRR010002780">
    <property type="protein sequence ID" value="MPC33191.1"/>
    <property type="molecule type" value="Genomic_DNA"/>
</dbReference>
<dbReference type="InterPro" id="IPR009057">
    <property type="entry name" value="Homeodomain-like_sf"/>
</dbReference>
<dbReference type="InterPro" id="IPR007889">
    <property type="entry name" value="HTH_Psq"/>
</dbReference>
<organism evidence="3 4">
    <name type="scientific">Portunus trituberculatus</name>
    <name type="common">Swimming crab</name>
    <name type="synonym">Neptunus trituberculatus</name>
    <dbReference type="NCBI Taxonomy" id="210409"/>
    <lineage>
        <taxon>Eukaryota</taxon>
        <taxon>Metazoa</taxon>
        <taxon>Ecdysozoa</taxon>
        <taxon>Arthropoda</taxon>
        <taxon>Crustacea</taxon>
        <taxon>Multicrustacea</taxon>
        <taxon>Malacostraca</taxon>
        <taxon>Eumalacostraca</taxon>
        <taxon>Eucarida</taxon>
        <taxon>Decapoda</taxon>
        <taxon>Pleocyemata</taxon>
        <taxon>Brachyura</taxon>
        <taxon>Eubrachyura</taxon>
        <taxon>Portunoidea</taxon>
        <taxon>Portunidae</taxon>
        <taxon>Portuninae</taxon>
        <taxon>Portunus</taxon>
    </lineage>
</organism>
<comment type="caution">
    <text evidence="3">The sequence shown here is derived from an EMBL/GenBank/DDBJ whole genome shotgun (WGS) entry which is preliminary data.</text>
</comment>
<gene>
    <name evidence="3" type="ORF">E2C01_026534</name>
</gene>
<dbReference type="GO" id="GO:0003677">
    <property type="term" value="F:DNA binding"/>
    <property type="evidence" value="ECO:0007669"/>
    <property type="project" value="InterPro"/>
</dbReference>
<accession>A0A5B7EFV1</accession>
<reference evidence="3 4" key="1">
    <citation type="submission" date="2019-05" db="EMBL/GenBank/DDBJ databases">
        <title>Another draft genome of Portunus trituberculatus and its Hox gene families provides insights of decapod evolution.</title>
        <authorList>
            <person name="Jeong J.-H."/>
            <person name="Song I."/>
            <person name="Kim S."/>
            <person name="Choi T."/>
            <person name="Kim D."/>
            <person name="Ryu S."/>
            <person name="Kim W."/>
        </authorList>
    </citation>
    <scope>NUCLEOTIDE SEQUENCE [LARGE SCALE GENOMIC DNA]</scope>
    <source>
        <tissue evidence="3">Muscle</tissue>
    </source>
</reference>
<evidence type="ECO:0000259" key="2">
    <source>
        <dbReference type="Pfam" id="PF04218"/>
    </source>
</evidence>
<dbReference type="Pfam" id="PF04218">
    <property type="entry name" value="CENP-B_N"/>
    <property type="match status" value="1"/>
</dbReference>
<evidence type="ECO:0000313" key="4">
    <source>
        <dbReference type="Proteomes" id="UP000324222"/>
    </source>
</evidence>
<keyword evidence="4" id="KW-1185">Reference proteome</keyword>
<comment type="subcellular location">
    <subcellularLocation>
        <location evidence="1">Nucleus</location>
    </subcellularLocation>
</comment>